<dbReference type="EMBL" id="CP032345">
    <property type="protein sequence ID" value="QCO14560.1"/>
    <property type="molecule type" value="Genomic_DNA"/>
</dbReference>
<evidence type="ECO:0000313" key="2">
    <source>
        <dbReference type="EMBL" id="OYD85929.1"/>
    </source>
</evidence>
<dbReference type="Proteomes" id="UP000215367">
    <property type="component" value="Unassembled WGS sequence"/>
</dbReference>
<dbReference type="EMBL" id="NOWT01000002">
    <property type="protein sequence ID" value="OYD85929.1"/>
    <property type="molecule type" value="Genomic_DNA"/>
</dbReference>
<feature type="transmembrane region" description="Helical" evidence="1">
    <location>
        <begin position="62"/>
        <end position="82"/>
    </location>
</feature>
<keyword evidence="1" id="KW-0472">Membrane</keyword>
<name>A0A235HJD2_AZOBR</name>
<dbReference type="Proteomes" id="UP000298693">
    <property type="component" value="Chromosome"/>
</dbReference>
<keyword evidence="1" id="KW-1133">Transmembrane helix</keyword>
<evidence type="ECO:0000313" key="3">
    <source>
        <dbReference type="EMBL" id="QCO14560.1"/>
    </source>
</evidence>
<dbReference type="AlphaFoldDB" id="A0A235HJD2"/>
<proteinExistence type="predicted"/>
<gene>
    <name evidence="2" type="ORF">CHT98_04080</name>
    <name evidence="3" type="ORF">D3869_04595</name>
</gene>
<organism evidence="2 4">
    <name type="scientific">Azospirillum brasilense</name>
    <dbReference type="NCBI Taxonomy" id="192"/>
    <lineage>
        <taxon>Bacteria</taxon>
        <taxon>Pseudomonadati</taxon>
        <taxon>Pseudomonadota</taxon>
        <taxon>Alphaproteobacteria</taxon>
        <taxon>Rhodospirillales</taxon>
        <taxon>Azospirillaceae</taxon>
        <taxon>Azospirillum</taxon>
    </lineage>
</organism>
<accession>A0A235HJD2</accession>
<reference evidence="3 5" key="2">
    <citation type="submission" date="2018-09" db="EMBL/GenBank/DDBJ databases">
        <title>Whole genome based analysis of evolution and adaptive divergence in Indian and Brazilian strains of Azospirillum brasilense.</title>
        <authorList>
            <person name="Singh C."/>
            <person name="Tripathi A.K."/>
        </authorList>
    </citation>
    <scope>NUCLEOTIDE SEQUENCE [LARGE SCALE GENOMIC DNA]</scope>
    <source>
        <strain evidence="3 5">MTCC4039</strain>
    </source>
</reference>
<evidence type="ECO:0000313" key="5">
    <source>
        <dbReference type="Proteomes" id="UP000298693"/>
    </source>
</evidence>
<protein>
    <submittedName>
        <fullName evidence="2">Uncharacterized protein</fullName>
    </submittedName>
</protein>
<reference evidence="2 4" key="1">
    <citation type="submission" date="2017-07" db="EMBL/GenBank/DDBJ databases">
        <title>Whole genome sequence of Azospirillum brasilense 2A1, a potential biofertilizer strain.</title>
        <authorList>
            <person name="Fontana C.A."/>
            <person name="Toffoli L.M."/>
            <person name="Salazar S.M."/>
            <person name="Puglisi E."/>
            <person name="Pedraza R."/>
            <person name="Bassi D."/>
            <person name="Cocconcelli P.S."/>
        </authorList>
    </citation>
    <scope>NUCLEOTIDE SEQUENCE [LARGE SCALE GENOMIC DNA]</scope>
    <source>
        <strain evidence="2 4">2A1</strain>
    </source>
</reference>
<evidence type="ECO:0000256" key="1">
    <source>
        <dbReference type="SAM" id="Phobius"/>
    </source>
</evidence>
<sequence length="83" mass="9387">MFLPRGGTAAPFAGSFLLAPNKETVMKDVQNHPPQRRGMNDREAFWRMHCLSEPTFTDLTHGIFLGLIWSAVLWAPMFISVLL</sequence>
<evidence type="ECO:0000313" key="4">
    <source>
        <dbReference type="Proteomes" id="UP000215367"/>
    </source>
</evidence>
<keyword evidence="1" id="KW-0812">Transmembrane</keyword>